<protein>
    <submittedName>
        <fullName evidence="1">Uncharacterized protein</fullName>
    </submittedName>
</protein>
<keyword evidence="2" id="KW-1185">Reference proteome</keyword>
<gene>
    <name evidence="1" type="ORF">PXEA_LOCUS14095</name>
</gene>
<comment type="caution">
    <text evidence="1">The sequence shown here is derived from an EMBL/GenBank/DDBJ whole genome shotgun (WGS) entry which is preliminary data.</text>
</comment>
<evidence type="ECO:0000313" key="2">
    <source>
        <dbReference type="Proteomes" id="UP000784294"/>
    </source>
</evidence>
<evidence type="ECO:0000313" key="1">
    <source>
        <dbReference type="EMBL" id="VEL20655.1"/>
    </source>
</evidence>
<reference evidence="1" key="1">
    <citation type="submission" date="2018-11" db="EMBL/GenBank/DDBJ databases">
        <authorList>
            <consortium name="Pathogen Informatics"/>
        </authorList>
    </citation>
    <scope>NUCLEOTIDE SEQUENCE</scope>
</reference>
<proteinExistence type="predicted"/>
<dbReference type="Proteomes" id="UP000784294">
    <property type="component" value="Unassembled WGS sequence"/>
</dbReference>
<name>A0A3S5BDT8_9PLAT</name>
<organism evidence="1 2">
    <name type="scientific">Protopolystoma xenopodis</name>
    <dbReference type="NCBI Taxonomy" id="117903"/>
    <lineage>
        <taxon>Eukaryota</taxon>
        <taxon>Metazoa</taxon>
        <taxon>Spiralia</taxon>
        <taxon>Lophotrochozoa</taxon>
        <taxon>Platyhelminthes</taxon>
        <taxon>Monogenea</taxon>
        <taxon>Polyopisthocotylea</taxon>
        <taxon>Polystomatidea</taxon>
        <taxon>Polystomatidae</taxon>
        <taxon>Protopolystoma</taxon>
    </lineage>
</organism>
<sequence length="111" mass="11571">MSQSTEPRPVDECAMGKLSCSTFASSTASRAGRVVCSTCSSAGIQCSQNRSLQPTRFDSLSLTSHQLGHFGSAASSVCSRPRSVPRADSSSLHPVHCVYLSVSIASAMATD</sequence>
<dbReference type="EMBL" id="CAAALY010047442">
    <property type="protein sequence ID" value="VEL20655.1"/>
    <property type="molecule type" value="Genomic_DNA"/>
</dbReference>
<dbReference type="AlphaFoldDB" id="A0A3S5BDT8"/>
<accession>A0A3S5BDT8</accession>